<feature type="signal peptide" evidence="1">
    <location>
        <begin position="1"/>
        <end position="26"/>
    </location>
</feature>
<evidence type="ECO:0000313" key="3">
    <source>
        <dbReference type="Proteomes" id="UP000267418"/>
    </source>
</evidence>
<reference evidence="2 3" key="1">
    <citation type="submission" date="2018-12" db="EMBL/GenBank/DDBJ databases">
        <title>The genome of Variovorax gossypii DSM 100435.</title>
        <authorList>
            <person name="Gao J."/>
            <person name="Sun J."/>
        </authorList>
    </citation>
    <scope>NUCLEOTIDE SEQUENCE [LARGE SCALE GENOMIC DNA]</scope>
    <source>
        <strain evidence="2 3">DSM 100435</strain>
    </source>
</reference>
<dbReference type="RefSeq" id="WP_093206639.1">
    <property type="nucleotide sequence ID" value="NZ_RXOE01000003.1"/>
</dbReference>
<keyword evidence="2" id="KW-0067">ATP-binding</keyword>
<dbReference type="EMBL" id="RXOE01000003">
    <property type="protein sequence ID" value="RTQ33859.1"/>
    <property type="molecule type" value="Genomic_DNA"/>
</dbReference>
<evidence type="ECO:0000313" key="2">
    <source>
        <dbReference type="EMBL" id="RTQ33859.1"/>
    </source>
</evidence>
<keyword evidence="3" id="KW-1185">Reference proteome</keyword>
<proteinExistence type="predicted"/>
<keyword evidence="1" id="KW-0732">Signal</keyword>
<dbReference type="Proteomes" id="UP000267418">
    <property type="component" value="Unassembled WGS sequence"/>
</dbReference>
<keyword evidence="2" id="KW-0378">Hydrolase</keyword>
<sequence length="129" mass="12638">MNTKQRIAALSAIAFAMLGAAGAVHAETYEGVHPITSAASRADVRAEAVAAARADNPYADGADAGPAAVIASSTTRATVRAEAVAAAHADNPYAEGASSGVAPMVASTVDRAAVRAAARAAARGDALPL</sequence>
<gene>
    <name evidence="2" type="ORF">EJP69_15945</name>
</gene>
<organism evidence="2 3">
    <name type="scientific">Variovorax gossypii</name>
    <dbReference type="NCBI Taxonomy" id="1679495"/>
    <lineage>
        <taxon>Bacteria</taxon>
        <taxon>Pseudomonadati</taxon>
        <taxon>Pseudomonadota</taxon>
        <taxon>Betaproteobacteria</taxon>
        <taxon>Burkholderiales</taxon>
        <taxon>Comamonadaceae</taxon>
        <taxon>Variovorax</taxon>
    </lineage>
</organism>
<dbReference type="AlphaFoldDB" id="A0A431TKZ4"/>
<keyword evidence="2" id="KW-0547">Nucleotide-binding</keyword>
<name>A0A431TKZ4_9BURK</name>
<keyword evidence="2" id="KW-0347">Helicase</keyword>
<dbReference type="GO" id="GO:0004386">
    <property type="term" value="F:helicase activity"/>
    <property type="evidence" value="ECO:0007669"/>
    <property type="project" value="UniProtKB-KW"/>
</dbReference>
<comment type="caution">
    <text evidence="2">The sequence shown here is derived from an EMBL/GenBank/DDBJ whole genome shotgun (WGS) entry which is preliminary data.</text>
</comment>
<evidence type="ECO:0000256" key="1">
    <source>
        <dbReference type="SAM" id="SignalP"/>
    </source>
</evidence>
<protein>
    <submittedName>
        <fullName evidence="2">Helicase SNF2</fullName>
    </submittedName>
</protein>
<feature type="chain" id="PRO_5019568889" evidence="1">
    <location>
        <begin position="27"/>
        <end position="129"/>
    </location>
</feature>
<accession>A0A431TKZ4</accession>